<protein>
    <submittedName>
        <fullName evidence="1">Uncharacterized protein</fullName>
    </submittedName>
</protein>
<accession>A0A6C0AQ90</accession>
<evidence type="ECO:0000313" key="1">
    <source>
        <dbReference type="EMBL" id="QHS82017.1"/>
    </source>
</evidence>
<organism evidence="1">
    <name type="scientific">viral metagenome</name>
    <dbReference type="NCBI Taxonomy" id="1070528"/>
    <lineage>
        <taxon>unclassified sequences</taxon>
        <taxon>metagenomes</taxon>
        <taxon>organismal metagenomes</taxon>
    </lineage>
</organism>
<reference evidence="1" key="1">
    <citation type="journal article" date="2020" name="Nature">
        <title>Giant virus diversity and host interactions through global metagenomics.</title>
        <authorList>
            <person name="Schulz F."/>
            <person name="Roux S."/>
            <person name="Paez-Espino D."/>
            <person name="Jungbluth S."/>
            <person name="Walsh D.A."/>
            <person name="Denef V.J."/>
            <person name="McMahon K.D."/>
            <person name="Konstantinidis K.T."/>
            <person name="Eloe-Fadrosh E.A."/>
            <person name="Kyrpides N.C."/>
            <person name="Woyke T."/>
        </authorList>
    </citation>
    <scope>NUCLEOTIDE SEQUENCE</scope>
    <source>
        <strain evidence="1">GVMAG-S-1101165-79</strain>
    </source>
</reference>
<dbReference type="AlphaFoldDB" id="A0A6C0AQ90"/>
<sequence length="29" mass="3509">MNIEFYIDKIDVINRPEPKTKDNFKPKSK</sequence>
<dbReference type="EMBL" id="MN740762">
    <property type="protein sequence ID" value="QHS82017.1"/>
    <property type="molecule type" value="Genomic_DNA"/>
</dbReference>
<name>A0A6C0AQ90_9ZZZZ</name>
<proteinExistence type="predicted"/>